<dbReference type="FunFam" id="3.30.160.60:FF:000340">
    <property type="entry name" value="zinc finger protein 473 isoform X1"/>
    <property type="match status" value="1"/>
</dbReference>
<keyword evidence="4" id="KW-0677">Repeat</keyword>
<feature type="compositionally biased region" description="Basic and acidic residues" evidence="12">
    <location>
        <begin position="1115"/>
        <end position="1229"/>
    </location>
</feature>
<evidence type="ECO:0000256" key="3">
    <source>
        <dbReference type="ARBA" id="ARBA00022723"/>
    </source>
</evidence>
<dbReference type="Proteomes" id="UP000504612">
    <property type="component" value="Unplaced"/>
</dbReference>
<feature type="region of interest" description="Disordered" evidence="12">
    <location>
        <begin position="565"/>
        <end position="590"/>
    </location>
</feature>
<keyword evidence="3" id="KW-0479">Metal-binding</keyword>
<dbReference type="FunFam" id="3.30.160.60:FF:000038">
    <property type="entry name" value="Zinc finger protein 624"/>
    <property type="match status" value="1"/>
</dbReference>
<feature type="compositionally biased region" description="Polar residues" evidence="12">
    <location>
        <begin position="324"/>
        <end position="336"/>
    </location>
</feature>
<comment type="similarity">
    <text evidence="2">Belongs to the krueppel C2H2-type zinc-finger protein family.</text>
</comment>
<evidence type="ECO:0000256" key="12">
    <source>
        <dbReference type="SAM" id="MobiDB-lite"/>
    </source>
</evidence>
<dbReference type="RefSeq" id="XP_026542883.1">
    <property type="nucleotide sequence ID" value="XM_026687098.1"/>
</dbReference>
<dbReference type="CDD" id="cd07936">
    <property type="entry name" value="SCAN"/>
    <property type="match status" value="1"/>
</dbReference>
<evidence type="ECO:0000256" key="9">
    <source>
        <dbReference type="ARBA" id="ARBA00023163"/>
    </source>
</evidence>
<dbReference type="FunFam" id="3.30.160.60:FF:000382">
    <property type="entry name" value="zinc finger protein 35 isoform X4"/>
    <property type="match status" value="1"/>
</dbReference>
<protein>
    <submittedName>
        <fullName evidence="16 17">Zinc finger protein 585B-like isoform X1</fullName>
    </submittedName>
</protein>
<reference evidence="16 17" key="1">
    <citation type="submission" date="2025-04" db="UniProtKB">
        <authorList>
            <consortium name="RefSeq"/>
        </authorList>
    </citation>
    <scope>IDENTIFICATION</scope>
</reference>
<dbReference type="FunFam" id="3.30.160.60:FF:000016">
    <property type="entry name" value="zinc finger protein 37 homolog"/>
    <property type="match status" value="1"/>
</dbReference>
<feature type="domain" description="C2H2-type" evidence="13">
    <location>
        <begin position="538"/>
        <end position="565"/>
    </location>
</feature>
<gene>
    <name evidence="16 17" type="primary">LOC113425113</name>
</gene>
<feature type="domain" description="C2H2-type" evidence="13">
    <location>
        <begin position="510"/>
        <end position="537"/>
    </location>
</feature>
<dbReference type="InterPro" id="IPR038269">
    <property type="entry name" value="SCAN_sf"/>
</dbReference>
<feature type="domain" description="C2H2-type" evidence="13">
    <location>
        <begin position="996"/>
        <end position="1023"/>
    </location>
</feature>
<evidence type="ECO:0000256" key="4">
    <source>
        <dbReference type="ARBA" id="ARBA00022737"/>
    </source>
</evidence>
<evidence type="ECO:0000256" key="6">
    <source>
        <dbReference type="ARBA" id="ARBA00022833"/>
    </source>
</evidence>
<dbReference type="FunFam" id="3.30.160.60:FF:002343">
    <property type="entry name" value="Zinc finger protein 33A"/>
    <property type="match status" value="1"/>
</dbReference>
<accession>A0A6J1VSG1</accession>
<dbReference type="PROSITE" id="PS50804">
    <property type="entry name" value="SCAN_BOX"/>
    <property type="match status" value="1"/>
</dbReference>
<feature type="domain" description="C2H2-type" evidence="13">
    <location>
        <begin position="1026"/>
        <end position="1053"/>
    </location>
</feature>
<feature type="region of interest" description="Disordered" evidence="12">
    <location>
        <begin position="853"/>
        <end position="917"/>
    </location>
</feature>
<feature type="compositionally biased region" description="Basic and acidic residues" evidence="12">
    <location>
        <begin position="1235"/>
        <end position="1247"/>
    </location>
</feature>
<feature type="region of interest" description="Disordered" evidence="12">
    <location>
        <begin position="374"/>
        <end position="416"/>
    </location>
</feature>
<keyword evidence="8" id="KW-0238">DNA-binding</keyword>
<dbReference type="Pfam" id="PF00096">
    <property type="entry name" value="zf-C2H2"/>
    <property type="match status" value="5"/>
</dbReference>
<keyword evidence="10" id="KW-0539">Nucleus</keyword>
<dbReference type="SMART" id="SM00431">
    <property type="entry name" value="SCAN"/>
    <property type="match status" value="1"/>
</dbReference>
<feature type="domain" description="C2H2-type" evidence="13">
    <location>
        <begin position="434"/>
        <end position="461"/>
    </location>
</feature>
<dbReference type="GO" id="GO:0000981">
    <property type="term" value="F:DNA-binding transcription factor activity, RNA polymerase II-specific"/>
    <property type="evidence" value="ECO:0007669"/>
    <property type="project" value="TreeGrafter"/>
</dbReference>
<dbReference type="GO" id="GO:0005634">
    <property type="term" value="C:nucleus"/>
    <property type="evidence" value="ECO:0007669"/>
    <property type="project" value="UniProtKB-SubCell"/>
</dbReference>
<feature type="domain" description="C2H2-type" evidence="13">
    <location>
        <begin position="805"/>
        <end position="827"/>
    </location>
</feature>
<evidence type="ECO:0000259" key="13">
    <source>
        <dbReference type="PROSITE" id="PS50157"/>
    </source>
</evidence>
<dbReference type="InterPro" id="IPR036236">
    <property type="entry name" value="Znf_C2H2_sf"/>
</dbReference>
<keyword evidence="15" id="KW-1185">Reference proteome</keyword>
<dbReference type="SMART" id="SM00355">
    <property type="entry name" value="ZnF_C2H2"/>
    <property type="match status" value="12"/>
</dbReference>
<dbReference type="Gene3D" id="1.10.4020.10">
    <property type="entry name" value="DNA breaking-rejoining enzymes"/>
    <property type="match status" value="1"/>
</dbReference>
<feature type="compositionally biased region" description="Low complexity" evidence="12">
    <location>
        <begin position="379"/>
        <end position="392"/>
    </location>
</feature>
<dbReference type="GO" id="GO:0000978">
    <property type="term" value="F:RNA polymerase II cis-regulatory region sequence-specific DNA binding"/>
    <property type="evidence" value="ECO:0007669"/>
    <property type="project" value="TreeGrafter"/>
</dbReference>
<feature type="domain" description="C2H2-type" evidence="13">
    <location>
        <begin position="679"/>
        <end position="708"/>
    </location>
</feature>
<sequence>MEKGLEGPGRVPRIVQVMYFKGGPRQPNQQPEVGLTQQWEAQWQEFLNTLQPAHTGWGNLQLTDMAPWDDARAFLTAFEQVAEACQWPREEWVRQLLPALRGGMEQSFCRLDARDRTDYVKVKAAILRADAFRMEMKRQHFRQCSYQELEGPRRVYTQLQDLCRQWLKPESHTKEQILEMIIQEQLLGMLPAEAQNWVRECGPKDCVEMVALAEEFLMGPRHAARTCDWQVPLPEASGSSLEPEGRQRQHYHPGASEMTPTRNSVLAQPSSSAGLEMAETGTPEGPVHVKDELGLDQKPIHWEVMRGSGSSSTALEGLLVPTPEVNSQTDQPQATFQERPVQGDQIPDFGGRIIGEIKIETFQQAISEAEDDFETLQGEESSGATSLSSESSPLDPEKRLGARQQGEAQKKKCTRRRRRAFHKKNKYYPTEKKHACPECGHKSYFYSDLLRHMKTHAAKELLKCLECGKTYRGRSYFENHLKIHLPLDDTNRCVKRAKKRKSGGQTKEEYICFKCGIVKSSQSGLTEHMKVHTDERPYQCLECGKLFKWQSNLSRHRRLHTYRRFSSRQLMRRGASESNQGQSNSTQAQKSPLELLGELSTVSLIAVSEANPVSRLPPRKSQEVERSQMYGLKTLQVMLKKLPSPQKGKSKGPDVCDRRATELSKTIERRTVRTGERSYACSDCGKAFSSPSNLCRHEKGTACRKKRPIFESIFAEEKIPCRGEEEPRSTGPLQQSIKLEEEAGAYPPCDDQLPPTVSQEEGQMANEASKHRNTTMHACTKCGYQAEKLSDILKHFRVHNKEKPYRYLDCGNSFGWSSTLMRHQQTHQQTPVPNVVIAECDVTLSDDEELINFLGKKPPGRQEAGLQNGPKRSSKRSPSAAPPSSAASRLEASLLPFRSRERNGKGQAIPHREKVKKNRYEGLEKKHLCLDCGHRTYYLSDLMRHKRAHPNGKPYKCPDCEKIFVQPSFLKLHLKTHKPGKKPMKRLKAPQGERKYTCSKCGHKTYKLSTHLLHMRAHAGERETSYICDECGKDFKRSSNLSRHKRIHSLNNEEFRIRRPSFTHDKEINRSYEEPKKTTQVQLKKIGRHSPALTTSNIAALRKQWRNYKRQQRQKAAEKRQKMGKCMKENIGEKKTKENVGEKKTKENVGEKETQENIGEKEMKENIGEKETQENIGEKETKENTGEKESKENTGEKDTKENIGEMKMNENIGEKETKEKNTPELSLRARLEKFAYSKNRGKEDSQEVRAPVPKVSAEELHHECTVCGKNFTYDGDHQNLHNEATPHRCSECRK</sequence>
<feature type="domain" description="C2H2-type" evidence="13">
    <location>
        <begin position="777"/>
        <end position="804"/>
    </location>
</feature>
<evidence type="ECO:0000259" key="14">
    <source>
        <dbReference type="PROSITE" id="PS50804"/>
    </source>
</evidence>
<keyword evidence="9" id="KW-0804">Transcription</keyword>
<feature type="domain" description="C2H2-type" evidence="13">
    <location>
        <begin position="927"/>
        <end position="954"/>
    </location>
</feature>
<proteinExistence type="inferred from homology"/>
<dbReference type="InterPro" id="IPR003309">
    <property type="entry name" value="SCAN_dom"/>
</dbReference>
<keyword evidence="5 11" id="KW-0863">Zinc-finger</keyword>
<evidence type="ECO:0000256" key="10">
    <source>
        <dbReference type="ARBA" id="ARBA00023242"/>
    </source>
</evidence>
<dbReference type="FunFam" id="1.10.4020.10:FF:000001">
    <property type="entry name" value="zinc finger protein 263 isoform X1"/>
    <property type="match status" value="1"/>
</dbReference>
<dbReference type="PROSITE" id="PS00028">
    <property type="entry name" value="ZINC_FINGER_C2H2_1"/>
    <property type="match status" value="4"/>
</dbReference>
<dbReference type="Pfam" id="PF02023">
    <property type="entry name" value="SCAN"/>
    <property type="match status" value="1"/>
</dbReference>
<dbReference type="GO" id="GO:0008270">
    <property type="term" value="F:zinc ion binding"/>
    <property type="evidence" value="ECO:0007669"/>
    <property type="project" value="UniProtKB-KW"/>
</dbReference>
<keyword evidence="6" id="KW-0862">Zinc</keyword>
<feature type="domain" description="SCAN box" evidence="14">
    <location>
        <begin position="138"/>
        <end position="216"/>
    </location>
</feature>
<evidence type="ECO:0000256" key="7">
    <source>
        <dbReference type="ARBA" id="ARBA00023015"/>
    </source>
</evidence>
<dbReference type="SUPFAM" id="SSF57667">
    <property type="entry name" value="beta-beta-alpha zinc fingers"/>
    <property type="match status" value="6"/>
</dbReference>
<dbReference type="RefSeq" id="XP_026542884.1">
    <property type="nucleotide sequence ID" value="XM_026687099.1"/>
</dbReference>
<organism evidence="15 17">
    <name type="scientific">Notechis scutatus</name>
    <name type="common">mainland tiger snake</name>
    <dbReference type="NCBI Taxonomy" id="8663"/>
    <lineage>
        <taxon>Eukaryota</taxon>
        <taxon>Metazoa</taxon>
        <taxon>Chordata</taxon>
        <taxon>Craniata</taxon>
        <taxon>Vertebrata</taxon>
        <taxon>Euteleostomi</taxon>
        <taxon>Lepidosauria</taxon>
        <taxon>Squamata</taxon>
        <taxon>Bifurcata</taxon>
        <taxon>Unidentata</taxon>
        <taxon>Episquamata</taxon>
        <taxon>Toxicofera</taxon>
        <taxon>Serpentes</taxon>
        <taxon>Colubroidea</taxon>
        <taxon>Elapidae</taxon>
        <taxon>Hydrophiinae</taxon>
        <taxon>Notechis</taxon>
    </lineage>
</organism>
<dbReference type="KEGG" id="nss:113425113"/>
<dbReference type="PANTHER" id="PTHR23226">
    <property type="entry name" value="ZINC FINGER AND SCAN DOMAIN-CONTAINING"/>
    <property type="match status" value="1"/>
</dbReference>
<feature type="compositionally biased region" description="Low complexity" evidence="12">
    <location>
        <begin position="876"/>
        <end position="896"/>
    </location>
</feature>
<keyword evidence="7" id="KW-0805">Transcription regulation</keyword>
<dbReference type="PROSITE" id="PS50157">
    <property type="entry name" value="ZINC_FINGER_C2H2_2"/>
    <property type="match status" value="11"/>
</dbReference>
<evidence type="ECO:0000313" key="15">
    <source>
        <dbReference type="Proteomes" id="UP000504612"/>
    </source>
</evidence>
<evidence type="ECO:0000256" key="1">
    <source>
        <dbReference type="ARBA" id="ARBA00004123"/>
    </source>
</evidence>
<evidence type="ECO:0000256" key="8">
    <source>
        <dbReference type="ARBA" id="ARBA00023125"/>
    </source>
</evidence>
<evidence type="ECO:0000256" key="5">
    <source>
        <dbReference type="ARBA" id="ARBA00022771"/>
    </source>
</evidence>
<feature type="region of interest" description="Disordered" evidence="12">
    <location>
        <begin position="1235"/>
        <end position="1254"/>
    </location>
</feature>
<feature type="region of interest" description="Disordered" evidence="12">
    <location>
        <begin position="1108"/>
        <end position="1229"/>
    </location>
</feature>
<dbReference type="GeneID" id="113425113"/>
<feature type="region of interest" description="Disordered" evidence="12">
    <location>
        <begin position="235"/>
        <end position="282"/>
    </location>
</feature>
<dbReference type="SUPFAM" id="SSF47353">
    <property type="entry name" value="Retrovirus capsid dimerization domain-like"/>
    <property type="match status" value="1"/>
</dbReference>
<feature type="compositionally biased region" description="Polar residues" evidence="12">
    <location>
        <begin position="576"/>
        <end position="590"/>
    </location>
</feature>
<evidence type="ECO:0000256" key="2">
    <source>
        <dbReference type="ARBA" id="ARBA00006991"/>
    </source>
</evidence>
<name>A0A6J1VSG1_9SAUR</name>
<dbReference type="InterPro" id="IPR013087">
    <property type="entry name" value="Znf_C2H2_type"/>
</dbReference>
<feature type="compositionally biased region" description="Polar residues" evidence="12">
    <location>
        <begin position="258"/>
        <end position="273"/>
    </location>
</feature>
<dbReference type="PANTHER" id="PTHR23226:SF377">
    <property type="entry name" value="ZINC FINGER AND SCAN DOMAIN-CONTAINING PROTEIN 20"/>
    <property type="match status" value="1"/>
</dbReference>
<evidence type="ECO:0000313" key="17">
    <source>
        <dbReference type="RefSeq" id="XP_026542884.1"/>
    </source>
</evidence>
<evidence type="ECO:0000256" key="11">
    <source>
        <dbReference type="PROSITE-ProRule" id="PRU00042"/>
    </source>
</evidence>
<evidence type="ECO:0000313" key="16">
    <source>
        <dbReference type="RefSeq" id="XP_026542883.1"/>
    </source>
</evidence>
<feature type="domain" description="C2H2-type" evidence="13">
    <location>
        <begin position="462"/>
        <end position="484"/>
    </location>
</feature>
<feature type="domain" description="C2H2-type" evidence="13">
    <location>
        <begin position="955"/>
        <end position="982"/>
    </location>
</feature>
<comment type="subcellular location">
    <subcellularLocation>
        <location evidence="1">Nucleus</location>
    </subcellularLocation>
</comment>
<feature type="region of interest" description="Disordered" evidence="12">
    <location>
        <begin position="324"/>
        <end position="346"/>
    </location>
</feature>
<dbReference type="Gene3D" id="3.30.160.60">
    <property type="entry name" value="Classic Zinc Finger"/>
    <property type="match status" value="8"/>
</dbReference>